<sequence length="171" mass="19404">MLKADHSDEDLIALVSEMEIMKKIGKHENVVNLLGCCTQDGPLYIIVEYANNGCLREYLKKHQPNKTNNFSKDTNKLTQWDLVNFALQVAKGMEFLVSRGCMCAVHPPRPGGAQRAGWRPRALKVADFGLARDVRGADYYRKRAPANCPCAGWRRSRLRKTITRHTLMCEL</sequence>
<gene>
    <name evidence="1" type="ORF">MSG28_011988</name>
</gene>
<proteinExistence type="predicted"/>
<comment type="caution">
    <text evidence="1">The sequence shown here is derived from an EMBL/GenBank/DDBJ whole genome shotgun (WGS) entry which is preliminary data.</text>
</comment>
<organism evidence="1 2">
    <name type="scientific">Choristoneura fumiferana</name>
    <name type="common">Spruce budworm moth</name>
    <name type="synonym">Archips fumiferana</name>
    <dbReference type="NCBI Taxonomy" id="7141"/>
    <lineage>
        <taxon>Eukaryota</taxon>
        <taxon>Metazoa</taxon>
        <taxon>Ecdysozoa</taxon>
        <taxon>Arthropoda</taxon>
        <taxon>Hexapoda</taxon>
        <taxon>Insecta</taxon>
        <taxon>Pterygota</taxon>
        <taxon>Neoptera</taxon>
        <taxon>Endopterygota</taxon>
        <taxon>Lepidoptera</taxon>
        <taxon>Glossata</taxon>
        <taxon>Ditrysia</taxon>
        <taxon>Tortricoidea</taxon>
        <taxon>Tortricidae</taxon>
        <taxon>Tortricinae</taxon>
        <taxon>Choristoneura</taxon>
    </lineage>
</organism>
<name>A0ACC0KN17_CHOFU</name>
<reference evidence="1 2" key="1">
    <citation type="journal article" date="2022" name="Genome Biol. Evol.">
        <title>The Spruce Budworm Genome: Reconstructing the Evolutionary History of Antifreeze Proteins.</title>
        <authorList>
            <person name="Beliveau C."/>
            <person name="Gagne P."/>
            <person name="Picq S."/>
            <person name="Vernygora O."/>
            <person name="Keeling C.I."/>
            <person name="Pinkney K."/>
            <person name="Doucet D."/>
            <person name="Wen F."/>
            <person name="Johnston J.S."/>
            <person name="Maaroufi H."/>
            <person name="Boyle B."/>
            <person name="Laroche J."/>
            <person name="Dewar K."/>
            <person name="Juretic N."/>
            <person name="Blackburn G."/>
            <person name="Nisole A."/>
            <person name="Brunet B."/>
            <person name="Brandao M."/>
            <person name="Lumley L."/>
            <person name="Duan J."/>
            <person name="Quan G."/>
            <person name="Lucarotti C.J."/>
            <person name="Roe A.D."/>
            <person name="Sperling F.A.H."/>
            <person name="Levesque R.C."/>
            <person name="Cusson M."/>
        </authorList>
    </citation>
    <scope>NUCLEOTIDE SEQUENCE [LARGE SCALE GENOMIC DNA]</scope>
    <source>
        <strain evidence="1">Glfc:IPQL:Cfum</strain>
    </source>
</reference>
<dbReference type="EMBL" id="CM046120">
    <property type="protein sequence ID" value="KAI8437754.1"/>
    <property type="molecule type" value="Genomic_DNA"/>
</dbReference>
<dbReference type="Proteomes" id="UP001064048">
    <property type="component" value="Chromosome 20"/>
</dbReference>
<protein>
    <submittedName>
        <fullName evidence="1">Uncharacterized protein</fullName>
    </submittedName>
</protein>
<keyword evidence="2" id="KW-1185">Reference proteome</keyword>
<accession>A0ACC0KN17</accession>
<evidence type="ECO:0000313" key="2">
    <source>
        <dbReference type="Proteomes" id="UP001064048"/>
    </source>
</evidence>
<evidence type="ECO:0000313" key="1">
    <source>
        <dbReference type="EMBL" id="KAI8437754.1"/>
    </source>
</evidence>